<evidence type="ECO:0000256" key="3">
    <source>
        <dbReference type="PROSITE-ProRule" id="PRU00023"/>
    </source>
</evidence>
<protein>
    <submittedName>
        <fullName evidence="5">Ankyrin repeat-containing domain protein</fullName>
    </submittedName>
</protein>
<comment type="caution">
    <text evidence="5">The sequence shown here is derived from an EMBL/GenBank/DDBJ whole genome shotgun (WGS) entry which is preliminary data.</text>
</comment>
<evidence type="ECO:0000313" key="6">
    <source>
        <dbReference type="Proteomes" id="UP000031192"/>
    </source>
</evidence>
<dbReference type="EMBL" id="AZNH01000097">
    <property type="protein sequence ID" value="KID82213.1"/>
    <property type="molecule type" value="Genomic_DNA"/>
</dbReference>
<dbReference type="Gene3D" id="1.25.40.20">
    <property type="entry name" value="Ankyrin repeat-containing domain"/>
    <property type="match status" value="7"/>
</dbReference>
<dbReference type="PANTHER" id="PTHR24189">
    <property type="entry name" value="MYOTROPHIN"/>
    <property type="match status" value="1"/>
</dbReference>
<dbReference type="InterPro" id="IPR050745">
    <property type="entry name" value="Multifunctional_regulatory"/>
</dbReference>
<dbReference type="SUPFAM" id="SSF48403">
    <property type="entry name" value="Ankyrin repeat"/>
    <property type="match status" value="2"/>
</dbReference>
<feature type="repeat" description="ANK" evidence="3">
    <location>
        <begin position="155"/>
        <end position="187"/>
    </location>
</feature>
<dbReference type="InterPro" id="IPR036770">
    <property type="entry name" value="Ankyrin_rpt-contain_sf"/>
</dbReference>
<dbReference type="PROSITE" id="PS50088">
    <property type="entry name" value="ANK_REPEAT"/>
    <property type="match status" value="9"/>
</dbReference>
<dbReference type="PROSITE" id="PS50297">
    <property type="entry name" value="ANK_REP_REGION"/>
    <property type="match status" value="8"/>
</dbReference>
<feature type="repeat" description="ANK" evidence="3">
    <location>
        <begin position="618"/>
        <end position="650"/>
    </location>
</feature>
<dbReference type="AlphaFoldDB" id="A0A0B4GI95"/>
<keyword evidence="1" id="KW-0677">Repeat</keyword>
<dbReference type="Proteomes" id="UP000031192">
    <property type="component" value="Unassembled WGS sequence"/>
</dbReference>
<organism evidence="5 6">
    <name type="scientific">Metarhizium guizhouense (strain ARSEF 977)</name>
    <dbReference type="NCBI Taxonomy" id="1276136"/>
    <lineage>
        <taxon>Eukaryota</taxon>
        <taxon>Fungi</taxon>
        <taxon>Dikarya</taxon>
        <taxon>Ascomycota</taxon>
        <taxon>Pezizomycotina</taxon>
        <taxon>Sordariomycetes</taxon>
        <taxon>Hypocreomycetidae</taxon>
        <taxon>Hypocreales</taxon>
        <taxon>Clavicipitaceae</taxon>
        <taxon>Metarhizium</taxon>
    </lineage>
</organism>
<dbReference type="InterPro" id="IPR002110">
    <property type="entry name" value="Ankyrin_rpt"/>
</dbReference>
<keyword evidence="2 3" id="KW-0040">ANK repeat</keyword>
<feature type="repeat" description="ANK" evidence="3">
    <location>
        <begin position="254"/>
        <end position="286"/>
    </location>
</feature>
<evidence type="ECO:0000256" key="2">
    <source>
        <dbReference type="ARBA" id="ARBA00023043"/>
    </source>
</evidence>
<dbReference type="OrthoDB" id="20872at2759"/>
<feature type="signal peptide" evidence="4">
    <location>
        <begin position="1"/>
        <end position="25"/>
    </location>
</feature>
<dbReference type="HOGENOM" id="CLU_000134_48_3_1"/>
<evidence type="ECO:0000256" key="1">
    <source>
        <dbReference type="ARBA" id="ARBA00022737"/>
    </source>
</evidence>
<keyword evidence="6" id="KW-1185">Reference proteome</keyword>
<proteinExistence type="predicted"/>
<feature type="repeat" description="ANK" evidence="3">
    <location>
        <begin position="88"/>
        <end position="110"/>
    </location>
</feature>
<evidence type="ECO:0000313" key="5">
    <source>
        <dbReference type="EMBL" id="KID82213.1"/>
    </source>
</evidence>
<feature type="repeat" description="ANK" evidence="3">
    <location>
        <begin position="352"/>
        <end position="384"/>
    </location>
</feature>
<feature type="repeat" description="ANK" evidence="3">
    <location>
        <begin position="480"/>
        <end position="512"/>
    </location>
</feature>
<dbReference type="SMART" id="SM00248">
    <property type="entry name" value="ANK"/>
    <property type="match status" value="17"/>
</dbReference>
<keyword evidence="4" id="KW-0732">Signal</keyword>
<gene>
    <name evidence="5" type="ORF">MGU_10471</name>
</gene>
<feature type="repeat" description="ANK" evidence="3">
    <location>
        <begin position="513"/>
        <end position="545"/>
    </location>
</feature>
<sequence>MKPHAGLGNTPVELLLCIFKDLSLAQLDVLEQACVRHPLFHIISHYFHRRVVNTCTNPLPELAQIGRIKEIEYLASHSDLDVNVGDIVGRTPLHIAAKTGYVSVVRALLRFPGIVVDRRDDDGRSALVFAAQNGHLGATQLLLQHGAEIDGRTRRGETAFLWAARNGHMSVVSLLISEMADPLSTDAEGWSGLDWAIMDGQNDVVEMLLRNHGHFQESLVRQNEVLLLAAESGNDSAVRMMLVAGANVDCRDGQQSTPLHWAVSFGHRSTAELLLDCGADANSRDKYGNTPLHWAISYPAIMKPLLDRGVGVDIQNMNGKTSLMWSVLAEQREATQMLLGRGAANVNVRDENGCTALHGAAAKGCNSIIICLLDKGADVTATDKDGWTPLDVATVNGHVAAMALLQGKGKPAEGIAAAHLALKMIRNEDTAHIMREMAQRKLTGSDGVSGLRSAVNCKHTHRLLALLGTGVDIDELDPVGGATALTLAAWFNEEKIAKLLLENGAAVDAMDSDGRTALHVAVEGGYCDLVALLLQNGANVEARFCGWTPLLLAAKRLWDDEAGPWMVECLSVRVVGANLDARDYYGRAVQHWCAAYGRSRVLTNLTRLGADLDARDHCGQAALHIAIGAYHVDTVQALLQQGVALDGRTCDGLTPAHVAAYTGQLNVLTLLGHACRCIRDHRGTDNRGTDKTHHHLGAKLRLDARDVDGYTPLTLALLTGNLHVAQFLRQLPGGGEGDLQFRSSTTYHEIVTRCPPSLQLPTADEDIDMNHAREGSCPRRPLFGVHVREWLRDQHKLVGLETEEV</sequence>
<feature type="repeat" description="ANK" evidence="3">
    <location>
        <begin position="122"/>
        <end position="154"/>
    </location>
</feature>
<feature type="chain" id="PRO_5002091807" evidence="4">
    <location>
        <begin position="26"/>
        <end position="805"/>
    </location>
</feature>
<dbReference type="Pfam" id="PF12796">
    <property type="entry name" value="Ank_2"/>
    <property type="match status" value="6"/>
</dbReference>
<dbReference type="PRINTS" id="PR01415">
    <property type="entry name" value="ANKYRIN"/>
</dbReference>
<feature type="repeat" description="ANK" evidence="3">
    <location>
        <begin position="221"/>
        <end position="253"/>
    </location>
</feature>
<reference evidence="5 6" key="1">
    <citation type="journal article" date="2014" name="Proc. Natl. Acad. Sci. U.S.A.">
        <title>Trajectory and genomic determinants of fungal-pathogen speciation and host adaptation.</title>
        <authorList>
            <person name="Hu X."/>
            <person name="Xiao G."/>
            <person name="Zheng P."/>
            <person name="Shang Y."/>
            <person name="Su Y."/>
            <person name="Zhang X."/>
            <person name="Liu X."/>
            <person name="Zhan S."/>
            <person name="St Leger R.J."/>
            <person name="Wang C."/>
        </authorList>
    </citation>
    <scope>NUCLEOTIDE SEQUENCE [LARGE SCALE GENOMIC DNA]</scope>
    <source>
        <strain evidence="5 6">ARSEF 977</strain>
    </source>
</reference>
<evidence type="ECO:0000256" key="4">
    <source>
        <dbReference type="SAM" id="SignalP"/>
    </source>
</evidence>
<accession>A0A0B4GI95</accession>
<dbReference type="PANTHER" id="PTHR24189:SF50">
    <property type="entry name" value="ANKYRIN REPEAT AND SOCS BOX PROTEIN 2"/>
    <property type="match status" value="1"/>
</dbReference>
<name>A0A0B4GI95_METGA</name>